<organism evidence="1 2">
    <name type="scientific">Glossina palpalis gambiensis</name>
    <dbReference type="NCBI Taxonomy" id="67801"/>
    <lineage>
        <taxon>Eukaryota</taxon>
        <taxon>Metazoa</taxon>
        <taxon>Ecdysozoa</taxon>
        <taxon>Arthropoda</taxon>
        <taxon>Hexapoda</taxon>
        <taxon>Insecta</taxon>
        <taxon>Pterygota</taxon>
        <taxon>Neoptera</taxon>
        <taxon>Endopterygota</taxon>
        <taxon>Diptera</taxon>
        <taxon>Brachycera</taxon>
        <taxon>Muscomorpha</taxon>
        <taxon>Hippoboscoidea</taxon>
        <taxon>Glossinidae</taxon>
        <taxon>Glossina</taxon>
    </lineage>
</organism>
<dbReference type="AlphaFoldDB" id="A0A1B0C337"/>
<reference evidence="1" key="2">
    <citation type="submission" date="2020-05" db="UniProtKB">
        <authorList>
            <consortium name="EnsemblMetazoa"/>
        </authorList>
    </citation>
    <scope>IDENTIFICATION</scope>
    <source>
        <strain evidence="1">IAEA</strain>
    </source>
</reference>
<evidence type="ECO:0000313" key="1">
    <source>
        <dbReference type="EnsemblMetazoa" id="GPPI047801-PA"/>
    </source>
</evidence>
<dbReference type="GO" id="GO:0003676">
    <property type="term" value="F:nucleic acid binding"/>
    <property type="evidence" value="ECO:0007669"/>
    <property type="project" value="InterPro"/>
</dbReference>
<sequence>MCEGYPSISWCGYVLFEVYAERFYTGYTYNRSNVCPFTCCLLQNKLQKATLQCFHIDYAGSYQSINAKSKWAEVGVWFSVPTSTSIIEMLSSISIGKRYLGVMVSDNPTMFRSDEFTKFFRNREIFQTAIFPEHPASTWR</sequence>
<dbReference type="STRING" id="67801.A0A1B0C337"/>
<dbReference type="EnsemblMetazoa" id="GPPI047801-RA">
    <property type="protein sequence ID" value="GPPI047801-PA"/>
    <property type="gene ID" value="GPPI047801"/>
</dbReference>
<proteinExistence type="predicted"/>
<evidence type="ECO:0000313" key="2">
    <source>
        <dbReference type="Proteomes" id="UP000092460"/>
    </source>
</evidence>
<name>A0A1B0C337_9MUSC</name>
<dbReference type="InterPro" id="IPR036397">
    <property type="entry name" value="RNaseH_sf"/>
</dbReference>
<keyword evidence="2" id="KW-1185">Reference proteome</keyword>
<dbReference type="EMBL" id="JXJN01024775">
    <property type="status" value="NOT_ANNOTATED_CDS"/>
    <property type="molecule type" value="Genomic_DNA"/>
</dbReference>
<dbReference type="VEuPathDB" id="VectorBase:GPPI047801"/>
<dbReference type="Proteomes" id="UP000092460">
    <property type="component" value="Unassembled WGS sequence"/>
</dbReference>
<accession>A0A1B0C337</accession>
<dbReference type="Gene3D" id="3.30.420.10">
    <property type="entry name" value="Ribonuclease H-like superfamily/Ribonuclease H"/>
    <property type="match status" value="1"/>
</dbReference>
<reference evidence="2" key="1">
    <citation type="submission" date="2015-01" db="EMBL/GenBank/DDBJ databases">
        <authorList>
            <person name="Aksoy S."/>
            <person name="Warren W."/>
            <person name="Wilson R.K."/>
        </authorList>
    </citation>
    <scope>NUCLEOTIDE SEQUENCE [LARGE SCALE GENOMIC DNA]</scope>
    <source>
        <strain evidence="2">IAEA</strain>
    </source>
</reference>
<protein>
    <recommendedName>
        <fullName evidence="3">Integrase catalytic domain-containing protein</fullName>
    </recommendedName>
</protein>
<evidence type="ECO:0008006" key="3">
    <source>
        <dbReference type="Google" id="ProtNLM"/>
    </source>
</evidence>